<dbReference type="GeneID" id="300553719"/>
<proteinExistence type="predicted"/>
<dbReference type="EMBL" id="JRVJ01000004">
    <property type="protein sequence ID" value="KGM18823.1"/>
    <property type="molecule type" value="Genomic_DNA"/>
</dbReference>
<keyword evidence="2" id="KW-0812">Transmembrane</keyword>
<evidence type="ECO:0000256" key="2">
    <source>
        <dbReference type="SAM" id="Phobius"/>
    </source>
</evidence>
<sequence>MSEKLTVAELLARSGRTPKDGEADRPRRRRRSLEHGGVSVAELTGNIPVVKDEHLEGEEGAEKPAEKAAAKLAEKPAEKPAAKVVEKPAEKPAARVAEKLVEKPAARVAEKPAEKPVTKVAEKPAAKVAEKPAEKPAAKVAEKPVEAPQTGTATKAPRPAAGVAAAGAGAASKPGAKTEGKVPAEARERVASKEKKLPEEKLPGTKSNSAPLPDNEEVRKLQAQLGEHEVLEYEDDRISWPAMIVQALLAVVLGVGVFFGFSMLWDRMGAGIVLILALAVTLFLVGIVHAILRHKDKWILLLAFIVGLVLTVGPRLILGM</sequence>
<accession>A0A0A2DI10</accession>
<dbReference type="Proteomes" id="UP000030145">
    <property type="component" value="Unassembled WGS sequence"/>
</dbReference>
<keyword evidence="2" id="KW-0472">Membrane</keyword>
<protein>
    <submittedName>
        <fullName evidence="3">Uncharacterized protein</fullName>
    </submittedName>
</protein>
<evidence type="ECO:0000313" key="4">
    <source>
        <dbReference type="Proteomes" id="UP000030145"/>
    </source>
</evidence>
<keyword evidence="4" id="KW-1185">Reference proteome</keyword>
<feature type="transmembrane region" description="Helical" evidence="2">
    <location>
        <begin position="240"/>
        <end position="265"/>
    </location>
</feature>
<reference evidence="3 4" key="1">
    <citation type="submission" date="2014-10" db="EMBL/GenBank/DDBJ databases">
        <title>Whole Genome sequence of Corynebacterium auriscanis strain CIP 106629.</title>
        <authorList>
            <person name="Hassan S.S."/>
            <person name="Jamal S.B."/>
            <person name="Tiwari S."/>
            <person name="Oliveira L.D.C."/>
            <person name="Souza F."/>
            <person name="Mariano D.C."/>
            <person name="Almeida S."/>
            <person name="Dorella F."/>
            <person name="Pereira F."/>
            <person name="Carvalho A."/>
            <person name="Leal C.A."/>
            <person name="Soares S.D.C."/>
            <person name="Figueiredo H.C."/>
            <person name="Silva A."/>
            <person name="Azevedo V.A."/>
        </authorList>
    </citation>
    <scope>NUCLEOTIDE SEQUENCE [LARGE SCALE GENOMIC DNA]</scope>
    <source>
        <strain evidence="3 4">CIP 106629</strain>
    </source>
</reference>
<dbReference type="RefSeq" id="WP_035113554.1">
    <property type="nucleotide sequence ID" value="NZ_CP047046.1"/>
</dbReference>
<feature type="transmembrane region" description="Helical" evidence="2">
    <location>
        <begin position="298"/>
        <end position="318"/>
    </location>
</feature>
<feature type="region of interest" description="Disordered" evidence="1">
    <location>
        <begin position="1"/>
        <end position="213"/>
    </location>
</feature>
<feature type="transmembrane region" description="Helical" evidence="2">
    <location>
        <begin position="272"/>
        <end position="292"/>
    </location>
</feature>
<comment type="caution">
    <text evidence="3">The sequence shown here is derived from an EMBL/GenBank/DDBJ whole genome shotgun (WGS) entry which is preliminary data.</text>
</comment>
<feature type="compositionally biased region" description="Basic and acidic residues" evidence="1">
    <location>
        <begin position="60"/>
        <end position="145"/>
    </location>
</feature>
<organism evidence="3 4">
    <name type="scientific">Corynebacterium auriscanis</name>
    <dbReference type="NCBI Taxonomy" id="99807"/>
    <lineage>
        <taxon>Bacteria</taxon>
        <taxon>Bacillati</taxon>
        <taxon>Actinomycetota</taxon>
        <taxon>Actinomycetes</taxon>
        <taxon>Mycobacteriales</taxon>
        <taxon>Corynebacteriaceae</taxon>
        <taxon>Corynebacterium</taxon>
    </lineage>
</organism>
<feature type="compositionally biased region" description="Basic and acidic residues" evidence="1">
    <location>
        <begin position="176"/>
        <end position="203"/>
    </location>
</feature>
<keyword evidence="2" id="KW-1133">Transmembrane helix</keyword>
<evidence type="ECO:0000256" key="1">
    <source>
        <dbReference type="SAM" id="MobiDB-lite"/>
    </source>
</evidence>
<gene>
    <name evidence="3" type="ORF">MA47_04000</name>
</gene>
<evidence type="ECO:0000313" key="3">
    <source>
        <dbReference type="EMBL" id="KGM18823.1"/>
    </source>
</evidence>
<dbReference type="AlphaFoldDB" id="A0A0A2DI10"/>
<name>A0A0A2DI10_9CORY</name>
<feature type="compositionally biased region" description="Low complexity" evidence="1">
    <location>
        <begin position="153"/>
        <end position="175"/>
    </location>
</feature>